<feature type="region of interest" description="Disordered" evidence="4">
    <location>
        <begin position="341"/>
        <end position="380"/>
    </location>
</feature>
<dbReference type="SUPFAM" id="SSF54106">
    <property type="entry name" value="LysM domain"/>
    <property type="match status" value="1"/>
</dbReference>
<sequence>MLFLWVKLGLTLLLARFTVASFNIYAKYDHNVIAAALGVSSQCLSALNQTVECDQTNAARAARGIDNDFWYRDNLTALCTQECSASLASWLSTVEKECSKDEVTTNGILFEPKAFPLKYIAGHDLACLRDVSDTFCILESQKWDGSVYTKWDMESCNEENPPASCGEQVDPGKEQPMSVTNAYPREQYCSECFLLLWRQRLLSPTLPPGNFTDYLIDQFKVLEETCSTELPFSTSAQTLIIGAATRAPSSPTRRSVMRKSMNPHRGPHSSTAVPPMPTQPGAIASCGAYHNVVPGDTCVSIARRFGIDYSEVLDYNTQIDSECNNLWVNYAICVAPVTTAPTEPEWKSPSEGSGEGDLPLTSRPWSPLRPRPTKVTEPPELISKDGRCNQTVSCVGSGFGDCCSTSGYCGSGPLWCGLGNCISGSCDSKPGQVSTDGSCGPRFPGNKICEGSKFGDCCSIRGYCGSTELYCAADNCHFGNCEKNAGGDNKDGKDDKKD</sequence>
<feature type="compositionally biased region" description="Basic residues" evidence="4">
    <location>
        <begin position="255"/>
        <end position="267"/>
    </location>
</feature>
<dbReference type="PANTHER" id="PTHR34997:SF1">
    <property type="entry name" value="PEPTIDOGLYCAN-BINDING LYSIN DOMAIN"/>
    <property type="match status" value="1"/>
</dbReference>
<dbReference type="PANTHER" id="PTHR34997">
    <property type="entry name" value="AM15"/>
    <property type="match status" value="1"/>
</dbReference>
<keyword evidence="5" id="KW-0732">Signal</keyword>
<keyword evidence="7" id="KW-1185">Reference proteome</keyword>
<evidence type="ECO:0000313" key="6">
    <source>
        <dbReference type="EMBL" id="EFW16614.1"/>
    </source>
</evidence>
<dbReference type="VEuPathDB" id="FungiDB:CPSG_06573"/>
<evidence type="ECO:0000256" key="2">
    <source>
        <dbReference type="ARBA" id="ARBA00023026"/>
    </source>
</evidence>
<feature type="region of interest" description="Disordered" evidence="4">
    <location>
        <begin position="250"/>
        <end position="274"/>
    </location>
</feature>
<dbReference type="InterPro" id="IPR036861">
    <property type="entry name" value="Endochitinase-like_sf"/>
</dbReference>
<evidence type="ECO:0000256" key="3">
    <source>
        <dbReference type="PROSITE-ProRule" id="PRU00261"/>
    </source>
</evidence>
<keyword evidence="2" id="KW-0843">Virulence</keyword>
<dbReference type="VEuPathDB" id="FungiDB:D8B26_001391"/>
<dbReference type="AlphaFoldDB" id="E9D9N3"/>
<dbReference type="SUPFAM" id="SSF57016">
    <property type="entry name" value="Plant lectins/antimicrobial peptides"/>
    <property type="match status" value="2"/>
</dbReference>
<dbReference type="PROSITE" id="PS50941">
    <property type="entry name" value="CHIT_BIND_I_2"/>
    <property type="match status" value="1"/>
</dbReference>
<dbReference type="CDD" id="cd00118">
    <property type="entry name" value="LysM"/>
    <property type="match status" value="1"/>
</dbReference>
<dbReference type="SMART" id="SM00257">
    <property type="entry name" value="LysM"/>
    <property type="match status" value="1"/>
</dbReference>
<accession>E9D9N3</accession>
<dbReference type="STRING" id="443226.E9D9N3"/>
<dbReference type="InterPro" id="IPR001002">
    <property type="entry name" value="Chitin-bd_1"/>
</dbReference>
<dbReference type="InterPro" id="IPR052210">
    <property type="entry name" value="LysM1-like"/>
</dbReference>
<dbReference type="HOGENOM" id="CLU_036407_0_0_1"/>
<gene>
    <name evidence="6" type="ORF">CPSG_06573</name>
</gene>
<evidence type="ECO:0000256" key="1">
    <source>
        <dbReference type="ARBA" id="ARBA00022669"/>
    </source>
</evidence>
<comment type="caution">
    <text evidence="3">Lacks conserved residue(s) required for the propagation of feature annotation.</text>
</comment>
<protein>
    <submittedName>
        <fullName evidence="6">Uncharacterized protein</fullName>
    </submittedName>
</protein>
<dbReference type="InterPro" id="IPR036779">
    <property type="entry name" value="LysM_dom_sf"/>
</dbReference>
<reference evidence="7" key="1">
    <citation type="journal article" date="2010" name="Genome Res.">
        <title>Population genomic sequencing of Coccidioides fungi reveals recent hybridization and transposon control.</title>
        <authorList>
            <person name="Neafsey D.E."/>
            <person name="Barker B.M."/>
            <person name="Sharpton T.J."/>
            <person name="Stajich J.E."/>
            <person name="Park D.J."/>
            <person name="Whiston E."/>
            <person name="Hung C.-Y."/>
            <person name="McMahan C."/>
            <person name="White J."/>
            <person name="Sykes S."/>
            <person name="Heiman D."/>
            <person name="Young S."/>
            <person name="Zeng Q."/>
            <person name="Abouelleil A."/>
            <person name="Aftuck L."/>
            <person name="Bessette D."/>
            <person name="Brown A."/>
            <person name="FitzGerald M."/>
            <person name="Lui A."/>
            <person name="Macdonald J.P."/>
            <person name="Priest M."/>
            <person name="Orbach M.J."/>
            <person name="Galgiani J.N."/>
            <person name="Kirkland T.N."/>
            <person name="Cole G.T."/>
            <person name="Birren B.W."/>
            <person name="Henn M.R."/>
            <person name="Taylor J.W."/>
            <person name="Rounsley S.D."/>
        </authorList>
    </citation>
    <scope>NUCLEOTIDE SEQUENCE [LARGE SCALE GENOMIC DNA]</scope>
    <source>
        <strain evidence="7">RMSCC 757 / Silveira</strain>
    </source>
</reference>
<dbReference type="Pfam" id="PF01476">
    <property type="entry name" value="LysM"/>
    <property type="match status" value="1"/>
</dbReference>
<feature type="signal peptide" evidence="5">
    <location>
        <begin position="1"/>
        <end position="20"/>
    </location>
</feature>
<dbReference type="EMBL" id="GL636496">
    <property type="protein sequence ID" value="EFW16614.1"/>
    <property type="molecule type" value="Genomic_DNA"/>
</dbReference>
<dbReference type="Gene3D" id="3.30.60.10">
    <property type="entry name" value="Endochitinase-like"/>
    <property type="match status" value="1"/>
</dbReference>
<dbReference type="PROSITE" id="PS51782">
    <property type="entry name" value="LYSM"/>
    <property type="match status" value="1"/>
</dbReference>
<keyword evidence="1 3" id="KW-0147">Chitin-binding</keyword>
<dbReference type="GO" id="GO:0008061">
    <property type="term" value="F:chitin binding"/>
    <property type="evidence" value="ECO:0007669"/>
    <property type="project" value="UniProtKB-UniRule"/>
</dbReference>
<organism evidence="7">
    <name type="scientific">Coccidioides posadasii (strain RMSCC 757 / Silveira)</name>
    <name type="common">Valley fever fungus</name>
    <dbReference type="NCBI Taxonomy" id="443226"/>
    <lineage>
        <taxon>Eukaryota</taxon>
        <taxon>Fungi</taxon>
        <taxon>Dikarya</taxon>
        <taxon>Ascomycota</taxon>
        <taxon>Pezizomycotina</taxon>
        <taxon>Eurotiomycetes</taxon>
        <taxon>Eurotiomycetidae</taxon>
        <taxon>Onygenales</taxon>
        <taxon>Onygenaceae</taxon>
        <taxon>Coccidioides</taxon>
    </lineage>
</organism>
<dbReference type="Gene3D" id="3.10.350.10">
    <property type="entry name" value="LysM domain"/>
    <property type="match status" value="1"/>
</dbReference>
<dbReference type="OrthoDB" id="4205793at2759"/>
<evidence type="ECO:0000256" key="4">
    <source>
        <dbReference type="SAM" id="MobiDB-lite"/>
    </source>
</evidence>
<feature type="disulfide bond" evidence="3">
    <location>
        <begin position="457"/>
        <end position="471"/>
    </location>
</feature>
<dbReference type="InterPro" id="IPR018392">
    <property type="entry name" value="LysM"/>
</dbReference>
<keyword evidence="3" id="KW-1015">Disulfide bond</keyword>
<dbReference type="OMA" id="WANFAIC"/>
<dbReference type="Proteomes" id="UP000002497">
    <property type="component" value="Unassembled WGS sequence"/>
</dbReference>
<proteinExistence type="predicted"/>
<feature type="chain" id="PRO_5043422035" evidence="5">
    <location>
        <begin position="21"/>
        <end position="498"/>
    </location>
</feature>
<evidence type="ECO:0000256" key="5">
    <source>
        <dbReference type="SAM" id="SignalP"/>
    </source>
</evidence>
<evidence type="ECO:0000313" key="7">
    <source>
        <dbReference type="Proteomes" id="UP000002497"/>
    </source>
</evidence>
<reference evidence="7" key="2">
    <citation type="submission" date="2010-03" db="EMBL/GenBank/DDBJ databases">
        <title>The genome sequence of Coccidioides posadasii strain Silveira.</title>
        <authorList>
            <consortium name="The Broad Institute Genome Sequencing Center for Infectious Disease"/>
            <person name="Neafsey D."/>
            <person name="Orbach M."/>
            <person name="Henn M.R."/>
            <person name="Cole G.T."/>
            <person name="Galgiani J."/>
            <person name="Gardner M.J."/>
            <person name="Kirkland T.N."/>
            <person name="Taylor J.W."/>
            <person name="Young S.K."/>
            <person name="Zeng Q."/>
            <person name="Koehrsen M."/>
            <person name="Alvarado L."/>
            <person name="Berlin A."/>
            <person name="Borenstein D."/>
            <person name="Chapman S.B."/>
            <person name="Chen Z."/>
            <person name="Engels R."/>
            <person name="Freedman E."/>
            <person name="Gellesch M."/>
            <person name="Goldberg J."/>
            <person name="Griggs A."/>
            <person name="Gujja S."/>
            <person name="Heilman E."/>
            <person name="Heiman D."/>
            <person name="Howarth C."/>
            <person name="Jen D."/>
            <person name="Larson L."/>
            <person name="Mehta T."/>
            <person name="Neiman D."/>
            <person name="Park D."/>
            <person name="Pearson M."/>
            <person name="Richards J."/>
            <person name="Roberts A."/>
            <person name="Saif S."/>
            <person name="Shea T."/>
            <person name="Shenoy N."/>
            <person name="Sisk P."/>
            <person name="Stolte C."/>
            <person name="Sykes S."/>
            <person name="Walk T."/>
            <person name="White J."/>
            <person name="Yandava C."/>
            <person name="Haas B."/>
            <person name="Nusbaum C."/>
            <person name="Birren B."/>
        </authorList>
    </citation>
    <scope>NUCLEOTIDE SEQUENCE [LARGE SCALE GENOMIC DNA]</scope>
    <source>
        <strain evidence="7">RMSCC 757 / Silveira</strain>
    </source>
</reference>
<name>E9D9N3_COCPS</name>